<keyword evidence="3" id="KW-1185">Reference proteome</keyword>
<dbReference type="AlphaFoldDB" id="A0A852Y7K3"/>
<protein>
    <submittedName>
        <fullName evidence="2">NADPH-dependent ferric siderophore reductase</fullName>
    </submittedName>
</protein>
<accession>A0A852Y7K3</accession>
<dbReference type="InterPro" id="IPR013113">
    <property type="entry name" value="SIP_FAD-bd"/>
</dbReference>
<dbReference type="RefSeq" id="WP_343046599.1">
    <property type="nucleotide sequence ID" value="NZ_JACBZY010000001.1"/>
</dbReference>
<dbReference type="InterPro" id="IPR039261">
    <property type="entry name" value="FNR_nucleotide-bd"/>
</dbReference>
<evidence type="ECO:0000313" key="3">
    <source>
        <dbReference type="Proteomes" id="UP000553888"/>
    </source>
</evidence>
<name>A0A852Y7K3_9MICO</name>
<dbReference type="InterPro" id="IPR039374">
    <property type="entry name" value="SIP_fam"/>
</dbReference>
<dbReference type="InterPro" id="IPR017938">
    <property type="entry name" value="Riboflavin_synthase-like_b-brl"/>
</dbReference>
<dbReference type="PROSITE" id="PS51384">
    <property type="entry name" value="FAD_FR"/>
    <property type="match status" value="1"/>
</dbReference>
<dbReference type="SUPFAM" id="SSF63380">
    <property type="entry name" value="Riboflavin synthase domain-like"/>
    <property type="match status" value="1"/>
</dbReference>
<dbReference type="CDD" id="cd06193">
    <property type="entry name" value="siderophore_interacting"/>
    <property type="match status" value="1"/>
</dbReference>
<dbReference type="InterPro" id="IPR017927">
    <property type="entry name" value="FAD-bd_FR_type"/>
</dbReference>
<proteinExistence type="predicted"/>
<dbReference type="Gene3D" id="2.40.30.10">
    <property type="entry name" value="Translation factors"/>
    <property type="match status" value="1"/>
</dbReference>
<feature type="domain" description="FAD-binding FR-type" evidence="1">
    <location>
        <begin position="14"/>
        <end position="147"/>
    </location>
</feature>
<dbReference type="Pfam" id="PF08021">
    <property type="entry name" value="FAD_binding_9"/>
    <property type="match status" value="1"/>
</dbReference>
<evidence type="ECO:0000313" key="2">
    <source>
        <dbReference type="EMBL" id="NYG98323.1"/>
    </source>
</evidence>
<organism evidence="2 3">
    <name type="scientific">Schumannella luteola</name>
    <dbReference type="NCBI Taxonomy" id="472059"/>
    <lineage>
        <taxon>Bacteria</taxon>
        <taxon>Bacillati</taxon>
        <taxon>Actinomycetota</taxon>
        <taxon>Actinomycetes</taxon>
        <taxon>Micrococcales</taxon>
        <taxon>Microbacteriaceae</taxon>
        <taxon>Schumannella</taxon>
    </lineage>
</organism>
<dbReference type="EMBL" id="JACBZY010000001">
    <property type="protein sequence ID" value="NYG98323.1"/>
    <property type="molecule type" value="Genomic_DNA"/>
</dbReference>
<gene>
    <name evidence="2" type="ORF">BJ979_000949</name>
</gene>
<dbReference type="Pfam" id="PF04954">
    <property type="entry name" value="SIP"/>
    <property type="match status" value="1"/>
</dbReference>
<dbReference type="PANTHER" id="PTHR30157:SF0">
    <property type="entry name" value="NADPH-DEPENDENT FERRIC-CHELATE REDUCTASE"/>
    <property type="match status" value="1"/>
</dbReference>
<dbReference type="PANTHER" id="PTHR30157">
    <property type="entry name" value="FERRIC REDUCTASE, NADPH-DEPENDENT"/>
    <property type="match status" value="1"/>
</dbReference>
<evidence type="ECO:0000259" key="1">
    <source>
        <dbReference type="PROSITE" id="PS51384"/>
    </source>
</evidence>
<dbReference type="Gene3D" id="3.40.50.80">
    <property type="entry name" value="Nucleotide-binding domain of ferredoxin-NADP reductase (FNR) module"/>
    <property type="match status" value="1"/>
</dbReference>
<dbReference type="InterPro" id="IPR007037">
    <property type="entry name" value="SIP_rossman_dom"/>
</dbReference>
<reference evidence="2 3" key="1">
    <citation type="submission" date="2020-07" db="EMBL/GenBank/DDBJ databases">
        <title>Sequencing the genomes of 1000 actinobacteria strains.</title>
        <authorList>
            <person name="Klenk H.-P."/>
        </authorList>
    </citation>
    <scope>NUCLEOTIDE SEQUENCE [LARGE SCALE GENOMIC DNA]</scope>
    <source>
        <strain evidence="2 3">DSM 23141</strain>
    </source>
</reference>
<dbReference type="GO" id="GO:0016491">
    <property type="term" value="F:oxidoreductase activity"/>
    <property type="evidence" value="ECO:0007669"/>
    <property type="project" value="InterPro"/>
</dbReference>
<sequence length="269" mass="29394">MASISNIEITHGVAGLVRAEVLRSERVSPHFQRVTIGGDDLARFEYQGFDQWFRLAIPVAEGDPGFDRLPDRIDMRGYLKYLTLPKATRPVIRNYTVRAFRPEQRELDIDFVVHGDEGVAGPWAAAAQPGSAVALIDQGCGWSPVPADWFLLVADPSGLPAVAGILRDLPRDATGIAIIELDTLDDAQHIEAPDSIDLHWVIRPEGTKVGATALQHVRDLPFPVGAPYAFAVGEAALVTGTRRYLVSELGVNKKNVTFCGYWKAGRNSD</sequence>
<comment type="caution">
    <text evidence="2">The sequence shown here is derived from an EMBL/GenBank/DDBJ whole genome shotgun (WGS) entry which is preliminary data.</text>
</comment>
<dbReference type="Proteomes" id="UP000553888">
    <property type="component" value="Unassembled WGS sequence"/>
</dbReference>